<reference evidence="1 2" key="1">
    <citation type="submission" date="2022-01" db="EMBL/GenBank/DDBJ databases">
        <authorList>
            <person name="Xiong W."/>
            <person name="Schranz E."/>
        </authorList>
    </citation>
    <scope>NUCLEOTIDE SEQUENCE [LARGE SCALE GENOMIC DNA]</scope>
</reference>
<proteinExistence type="predicted"/>
<dbReference type="EMBL" id="CAKMRJ010002223">
    <property type="protein sequence ID" value="CAH1428551.1"/>
    <property type="molecule type" value="Genomic_DNA"/>
</dbReference>
<dbReference type="AlphaFoldDB" id="A0AAU9MSL8"/>
<comment type="caution">
    <text evidence="1">The sequence shown here is derived from an EMBL/GenBank/DDBJ whole genome shotgun (WGS) entry which is preliminary data.</text>
</comment>
<organism evidence="1 2">
    <name type="scientific">Lactuca virosa</name>
    <dbReference type="NCBI Taxonomy" id="75947"/>
    <lineage>
        <taxon>Eukaryota</taxon>
        <taxon>Viridiplantae</taxon>
        <taxon>Streptophyta</taxon>
        <taxon>Embryophyta</taxon>
        <taxon>Tracheophyta</taxon>
        <taxon>Spermatophyta</taxon>
        <taxon>Magnoliopsida</taxon>
        <taxon>eudicotyledons</taxon>
        <taxon>Gunneridae</taxon>
        <taxon>Pentapetalae</taxon>
        <taxon>asterids</taxon>
        <taxon>campanulids</taxon>
        <taxon>Asterales</taxon>
        <taxon>Asteraceae</taxon>
        <taxon>Cichorioideae</taxon>
        <taxon>Cichorieae</taxon>
        <taxon>Lactucinae</taxon>
        <taxon>Lactuca</taxon>
    </lineage>
</organism>
<name>A0AAU9MSL8_9ASTR</name>
<sequence>MPSSSRRRLCLSLASGACRYNGVGLRDQATQGKGYEPSKHLAILGLAVFNLGVHPRWELPPLVLTTRTTNERSPITTSVGATTLPAVRDFWAVKVDGQDPLIEDIDWLGIVACAGLLGGRRCSVRIKKNGVGRRCFIADGSYIEAVRGGALAPVYNERYCSYHHLAGGLAANDGDLLGHRQWPATGDGPAMVSGGCYQLRLNRPCGHLDGVEERPCGSR</sequence>
<evidence type="ECO:0000313" key="1">
    <source>
        <dbReference type="EMBL" id="CAH1428551.1"/>
    </source>
</evidence>
<protein>
    <submittedName>
        <fullName evidence="1">Uncharacterized protein</fullName>
    </submittedName>
</protein>
<accession>A0AAU9MSL8</accession>
<gene>
    <name evidence="1" type="ORF">LVIROSA_LOCUS15474</name>
</gene>
<evidence type="ECO:0000313" key="2">
    <source>
        <dbReference type="Proteomes" id="UP001157418"/>
    </source>
</evidence>
<dbReference type="Proteomes" id="UP001157418">
    <property type="component" value="Unassembled WGS sequence"/>
</dbReference>
<keyword evidence="2" id="KW-1185">Reference proteome</keyword>